<evidence type="ECO:0000313" key="12">
    <source>
        <dbReference type="Proteomes" id="UP001214301"/>
    </source>
</evidence>
<accession>A0ABY7RE80</accession>
<sequence>MSMPPLFSALRATVAATCLSLLAPIAQAALTIDSTRIVLPSNKRSASLVVANPSKAAYAAQVWVNTASDDTTTSVPLLASPALFRLDSGREQLVQINVLPNDLPTDRESLFYFNVQELPQVDPDARNVLNIALRTRIKLFYRPSQLKEKPETRLNELQWSAQQLDGAWQLVVDNPTPFHFTFGRLEVNGEQLDAKAMAIPMGRQHFPLPAQTGNQDIALTFTIINDYGGLSAPTSQTVTRH</sequence>
<name>A0ABY7RE80_9PSED</name>
<proteinExistence type="inferred from homology"/>
<dbReference type="PANTHER" id="PTHR30251">
    <property type="entry name" value="PILUS ASSEMBLY CHAPERONE"/>
    <property type="match status" value="1"/>
</dbReference>
<keyword evidence="7" id="KW-0393">Immunoglobulin domain</keyword>
<dbReference type="InterPro" id="IPR016147">
    <property type="entry name" value="Pili_assmbl_chaperone_N"/>
</dbReference>
<evidence type="ECO:0000313" key="11">
    <source>
        <dbReference type="EMBL" id="WCI01660.1"/>
    </source>
</evidence>
<dbReference type="Pfam" id="PF02753">
    <property type="entry name" value="PapD_C"/>
    <property type="match status" value="1"/>
</dbReference>
<feature type="domain" description="Pili assembly chaperone C-terminal" evidence="10">
    <location>
        <begin position="172"/>
        <end position="230"/>
    </location>
</feature>
<dbReference type="InterPro" id="IPR008962">
    <property type="entry name" value="PapD-like_sf"/>
</dbReference>
<evidence type="ECO:0000256" key="7">
    <source>
        <dbReference type="ARBA" id="ARBA00023319"/>
    </source>
</evidence>
<dbReference type="EMBL" id="CP116669">
    <property type="protein sequence ID" value="WCI01660.1"/>
    <property type="molecule type" value="Genomic_DNA"/>
</dbReference>
<keyword evidence="3" id="KW-1029">Fimbrium biogenesis</keyword>
<dbReference type="InterPro" id="IPR001829">
    <property type="entry name" value="Pili_assmbl_chaperone_bac"/>
</dbReference>
<dbReference type="PANTHER" id="PTHR30251:SF5">
    <property type="entry name" value="FIMBRIAL CHAPARONE PROTEIN"/>
    <property type="match status" value="1"/>
</dbReference>
<dbReference type="Pfam" id="PF00345">
    <property type="entry name" value="PapD_N"/>
    <property type="match status" value="1"/>
</dbReference>
<evidence type="ECO:0000256" key="8">
    <source>
        <dbReference type="SAM" id="SignalP"/>
    </source>
</evidence>
<keyword evidence="12" id="KW-1185">Reference proteome</keyword>
<organism evidence="11 12">
    <name type="scientific">Pseudomonas capeferrum</name>
    <dbReference type="NCBI Taxonomy" id="1495066"/>
    <lineage>
        <taxon>Bacteria</taxon>
        <taxon>Pseudomonadati</taxon>
        <taxon>Pseudomonadota</taxon>
        <taxon>Gammaproteobacteria</taxon>
        <taxon>Pseudomonadales</taxon>
        <taxon>Pseudomonadaceae</taxon>
        <taxon>Pseudomonas</taxon>
    </lineage>
</organism>
<dbReference type="InterPro" id="IPR036316">
    <property type="entry name" value="Pili_assmbl_chap_C_dom_sf"/>
</dbReference>
<reference evidence="11 12" key="1">
    <citation type="journal article" date="2020" name="Front. Microbiol.">
        <title>Toward Biorecycling: Isolation of a Soil Bacterium That Grows on a Polyurethane Oligomer and Monomer.</title>
        <authorList>
            <person name="Espinosa M.J.C."/>
            <person name="Blanco A.C."/>
            <person name="Schmidgall T."/>
            <person name="Atanasoff-Kardjalieff A.K."/>
            <person name="Kappelmeyer U."/>
            <person name="Tischler D."/>
            <person name="Pieper D.H."/>
            <person name="Heipieper H.J."/>
            <person name="Eberlein C."/>
        </authorList>
    </citation>
    <scope>NUCLEOTIDE SEQUENCE [LARGE SCALE GENOMIC DNA]</scope>
    <source>
        <strain evidence="11 12">TDA1</strain>
    </source>
</reference>
<feature type="signal peptide" evidence="8">
    <location>
        <begin position="1"/>
        <end position="28"/>
    </location>
</feature>
<feature type="chain" id="PRO_5045544107" evidence="8">
    <location>
        <begin position="29"/>
        <end position="241"/>
    </location>
</feature>
<evidence type="ECO:0000256" key="5">
    <source>
        <dbReference type="ARBA" id="ARBA00022764"/>
    </source>
</evidence>
<protein>
    <submittedName>
        <fullName evidence="11">Molecular chaperone</fullName>
    </submittedName>
</protein>
<keyword evidence="6" id="KW-0143">Chaperone</keyword>
<dbReference type="InterPro" id="IPR050643">
    <property type="entry name" value="Periplasmic_pilus_chap"/>
</dbReference>
<dbReference type="PRINTS" id="PR00969">
    <property type="entry name" value="CHAPERONPILI"/>
</dbReference>
<evidence type="ECO:0000259" key="9">
    <source>
        <dbReference type="Pfam" id="PF00345"/>
    </source>
</evidence>
<dbReference type="InterPro" id="IPR016148">
    <property type="entry name" value="Pili_assmbl_chaperone_C"/>
</dbReference>
<comment type="similarity">
    <text evidence="2">Belongs to the periplasmic pilus chaperone family.</text>
</comment>
<dbReference type="Proteomes" id="UP001214301">
    <property type="component" value="Chromosome"/>
</dbReference>
<feature type="domain" description="Pili assembly chaperone N-terminal" evidence="9">
    <location>
        <begin position="30"/>
        <end position="146"/>
    </location>
</feature>
<dbReference type="InterPro" id="IPR013783">
    <property type="entry name" value="Ig-like_fold"/>
</dbReference>
<evidence type="ECO:0000256" key="3">
    <source>
        <dbReference type="ARBA" id="ARBA00022558"/>
    </source>
</evidence>
<keyword evidence="4 8" id="KW-0732">Signal</keyword>
<dbReference type="SUPFAM" id="SSF49354">
    <property type="entry name" value="PapD-like"/>
    <property type="match status" value="1"/>
</dbReference>
<evidence type="ECO:0000259" key="10">
    <source>
        <dbReference type="Pfam" id="PF02753"/>
    </source>
</evidence>
<dbReference type="RefSeq" id="WP_084213365.1">
    <property type="nucleotide sequence ID" value="NZ_CP116669.1"/>
</dbReference>
<evidence type="ECO:0000256" key="2">
    <source>
        <dbReference type="ARBA" id="ARBA00007399"/>
    </source>
</evidence>
<keyword evidence="5" id="KW-0574">Periplasm</keyword>
<evidence type="ECO:0000256" key="4">
    <source>
        <dbReference type="ARBA" id="ARBA00022729"/>
    </source>
</evidence>
<comment type="subcellular location">
    <subcellularLocation>
        <location evidence="1">Periplasm</location>
    </subcellularLocation>
</comment>
<gene>
    <name evidence="11" type="ORF">PMC74_07120</name>
</gene>
<dbReference type="Gene3D" id="2.60.40.10">
    <property type="entry name" value="Immunoglobulins"/>
    <property type="match status" value="2"/>
</dbReference>
<dbReference type="SUPFAM" id="SSF49584">
    <property type="entry name" value="Periplasmic chaperone C-domain"/>
    <property type="match status" value="1"/>
</dbReference>
<evidence type="ECO:0000256" key="1">
    <source>
        <dbReference type="ARBA" id="ARBA00004418"/>
    </source>
</evidence>
<evidence type="ECO:0000256" key="6">
    <source>
        <dbReference type="ARBA" id="ARBA00023186"/>
    </source>
</evidence>